<protein>
    <submittedName>
        <fullName evidence="1">Histidine phosphatase family protein</fullName>
    </submittedName>
</protein>
<dbReference type="Pfam" id="PF00300">
    <property type="entry name" value="His_Phos_1"/>
    <property type="match status" value="1"/>
</dbReference>
<sequence length="215" mass="23829">MIRLFLVRHGENPANVHHILSFRRADFRLTSRGIRQAEALAPLLRRPGRGPDTAWWSSPLRRARHTAEVLAPPGTGIRVLEGLRELDVGELDGSGRPDDRDAYEKVIAAWRLGEDTARFPGGESLAEAVERFETSLRAVADDRAEGSAAVVVGHGGLFTEALTVLLPPADRALFERAHRPRWLNCEAAELTARTDRDGRLRLRWAGWLSAARPSP</sequence>
<dbReference type="CDD" id="cd07067">
    <property type="entry name" value="HP_PGM_like"/>
    <property type="match status" value="1"/>
</dbReference>
<organism evidence="1 2">
    <name type="scientific">Streptomyces lavenduligriseus</name>
    <dbReference type="NCBI Taxonomy" id="67315"/>
    <lineage>
        <taxon>Bacteria</taxon>
        <taxon>Bacillati</taxon>
        <taxon>Actinomycetota</taxon>
        <taxon>Actinomycetes</taxon>
        <taxon>Kitasatosporales</taxon>
        <taxon>Streptomycetaceae</taxon>
        <taxon>Streptomyces</taxon>
    </lineage>
</organism>
<keyword evidence="2" id="KW-1185">Reference proteome</keyword>
<dbReference type="SMART" id="SM00855">
    <property type="entry name" value="PGAM"/>
    <property type="match status" value="1"/>
</dbReference>
<dbReference type="InterPro" id="IPR050275">
    <property type="entry name" value="PGM_Phosphatase"/>
</dbReference>
<dbReference type="RefSeq" id="WP_249491568.1">
    <property type="nucleotide sequence ID" value="NZ_JAMCCK010000035.1"/>
</dbReference>
<dbReference type="PROSITE" id="PS00175">
    <property type="entry name" value="PG_MUTASE"/>
    <property type="match status" value="1"/>
</dbReference>
<dbReference type="InterPro" id="IPR029033">
    <property type="entry name" value="His_PPase_superfam"/>
</dbReference>
<comment type="caution">
    <text evidence="1">The sequence shown here is derived from an EMBL/GenBank/DDBJ whole genome shotgun (WGS) entry which is preliminary data.</text>
</comment>
<dbReference type="PANTHER" id="PTHR48100">
    <property type="entry name" value="BROAD-SPECIFICITY PHOSPHATASE YOR283W-RELATED"/>
    <property type="match status" value="1"/>
</dbReference>
<dbReference type="Gene3D" id="3.40.50.1240">
    <property type="entry name" value="Phosphoglycerate mutase-like"/>
    <property type="match status" value="1"/>
</dbReference>
<dbReference type="InterPro" id="IPR001345">
    <property type="entry name" value="PG/BPGM_mutase_AS"/>
</dbReference>
<name>A0ABT0NYB4_9ACTN</name>
<dbReference type="PANTHER" id="PTHR48100:SF58">
    <property type="entry name" value="PE-PGRS FAMILY PROTEIN PE_PGRS11"/>
    <property type="match status" value="1"/>
</dbReference>
<evidence type="ECO:0000313" key="2">
    <source>
        <dbReference type="Proteomes" id="UP001202052"/>
    </source>
</evidence>
<accession>A0ABT0NYB4</accession>
<dbReference type="InterPro" id="IPR013078">
    <property type="entry name" value="His_Pase_superF_clade-1"/>
</dbReference>
<dbReference type="SUPFAM" id="SSF53254">
    <property type="entry name" value="Phosphoglycerate mutase-like"/>
    <property type="match status" value="1"/>
</dbReference>
<proteinExistence type="predicted"/>
<dbReference type="Proteomes" id="UP001202052">
    <property type="component" value="Unassembled WGS sequence"/>
</dbReference>
<reference evidence="1 2" key="1">
    <citation type="submission" date="2022-05" db="EMBL/GenBank/DDBJ databases">
        <title>Genome Resource of Streptomyces lavenduligriseus GA1-1, a Strain with Broad-Spectrum Antifungal Activity against Phytopathogenic Fungi.</title>
        <authorList>
            <person name="Qi D."/>
        </authorList>
    </citation>
    <scope>NUCLEOTIDE SEQUENCE [LARGE SCALE GENOMIC DNA]</scope>
    <source>
        <strain evidence="1 2">GA1-1</strain>
    </source>
</reference>
<evidence type="ECO:0000313" key="1">
    <source>
        <dbReference type="EMBL" id="MCL3996485.1"/>
    </source>
</evidence>
<dbReference type="EMBL" id="JAMCCK010000035">
    <property type="protein sequence ID" value="MCL3996485.1"/>
    <property type="molecule type" value="Genomic_DNA"/>
</dbReference>
<gene>
    <name evidence="1" type="ORF">M4438_23725</name>
</gene>